<proteinExistence type="predicted"/>
<reference evidence="1" key="1">
    <citation type="submission" date="2023-04" db="EMBL/GenBank/DDBJ databases">
        <title>Draft Genome sequencing of Naganishia species isolated from polar environments using Oxford Nanopore Technology.</title>
        <authorList>
            <person name="Leo P."/>
            <person name="Venkateswaran K."/>
        </authorList>
    </citation>
    <scope>NUCLEOTIDE SEQUENCE</scope>
    <source>
        <strain evidence="1">MNA-CCFEE 5261</strain>
    </source>
</reference>
<gene>
    <name evidence="1" type="ORF">QFC19_007739</name>
</gene>
<protein>
    <submittedName>
        <fullName evidence="1">Uncharacterized protein</fullName>
    </submittedName>
</protein>
<name>A0ACC2V7A1_9TREE</name>
<accession>A0ACC2V7A1</accession>
<organism evidence="1 2">
    <name type="scientific">Naganishia cerealis</name>
    <dbReference type="NCBI Taxonomy" id="610337"/>
    <lineage>
        <taxon>Eukaryota</taxon>
        <taxon>Fungi</taxon>
        <taxon>Dikarya</taxon>
        <taxon>Basidiomycota</taxon>
        <taxon>Agaricomycotina</taxon>
        <taxon>Tremellomycetes</taxon>
        <taxon>Filobasidiales</taxon>
        <taxon>Filobasidiaceae</taxon>
        <taxon>Naganishia</taxon>
    </lineage>
</organism>
<comment type="caution">
    <text evidence="1">The sequence shown here is derived from an EMBL/GenBank/DDBJ whole genome shotgun (WGS) entry which is preliminary data.</text>
</comment>
<sequence>MDAEPIEDGGEESVSAPPADDEEDRTIPEILVEQLKPLLNEMKRRKKEYPSDETSRECLSTWVDRFEHPKRLLKMPKKGHDAGDKYNKDLLVDGDLDFFKDRYYKNLDVEKIRRCSAHLDLISMYFPHQHPKEKKSQNDIGIRKNYLAHSSGITARLQDSSSSSKPSLLITSRHGSRLSGYTLEHSVPPTPTLSGEQCKTPNRLSLCIPPSMLKEFAVNPDFQAFEGTLRGALSYLEESSGTAGSTIAATNIPPGDLSSETSHAQPLGGHEELERESKSSLEEESELSIQPTSMV</sequence>
<evidence type="ECO:0000313" key="2">
    <source>
        <dbReference type="Proteomes" id="UP001241377"/>
    </source>
</evidence>
<dbReference type="EMBL" id="JASBWR010000105">
    <property type="protein sequence ID" value="KAJ9095059.1"/>
    <property type="molecule type" value="Genomic_DNA"/>
</dbReference>
<dbReference type="Proteomes" id="UP001241377">
    <property type="component" value="Unassembled WGS sequence"/>
</dbReference>
<evidence type="ECO:0000313" key="1">
    <source>
        <dbReference type="EMBL" id="KAJ9095059.1"/>
    </source>
</evidence>
<keyword evidence="2" id="KW-1185">Reference proteome</keyword>